<dbReference type="Gene3D" id="3.30.530.20">
    <property type="match status" value="1"/>
</dbReference>
<feature type="region of interest" description="Disordered" evidence="3">
    <location>
        <begin position="248"/>
        <end position="283"/>
    </location>
</feature>
<feature type="compositionally biased region" description="Polar residues" evidence="3">
    <location>
        <begin position="789"/>
        <end position="807"/>
    </location>
</feature>
<dbReference type="GO" id="GO:0030036">
    <property type="term" value="P:actin cytoskeleton organization"/>
    <property type="evidence" value="ECO:0007669"/>
    <property type="project" value="TreeGrafter"/>
</dbReference>
<feature type="compositionally biased region" description="Polar residues" evidence="3">
    <location>
        <begin position="83"/>
        <end position="105"/>
    </location>
</feature>
<evidence type="ECO:0000256" key="1">
    <source>
        <dbReference type="ARBA" id="ARBA00022468"/>
    </source>
</evidence>
<evidence type="ECO:0000259" key="4">
    <source>
        <dbReference type="PROSITE" id="PS50238"/>
    </source>
</evidence>
<keyword evidence="2" id="KW-0597">Phosphoprotein</keyword>
<dbReference type="GO" id="GO:0005096">
    <property type="term" value="F:GTPase activator activity"/>
    <property type="evidence" value="ECO:0007669"/>
    <property type="project" value="UniProtKB-KW"/>
</dbReference>
<dbReference type="PROSITE" id="PS50238">
    <property type="entry name" value="RHOGAP"/>
    <property type="match status" value="1"/>
</dbReference>
<evidence type="ECO:0000313" key="6">
    <source>
        <dbReference type="EMBL" id="KAG5446356.1"/>
    </source>
</evidence>
<feature type="region of interest" description="Disordered" evidence="3">
    <location>
        <begin position="72"/>
        <end position="110"/>
    </location>
</feature>
<keyword evidence="1" id="KW-0343">GTPase activation</keyword>
<evidence type="ECO:0000256" key="3">
    <source>
        <dbReference type="SAM" id="MobiDB-lite"/>
    </source>
</evidence>
<protein>
    <submittedName>
        <fullName evidence="6">Dynein light chain Tctex-type</fullName>
    </submittedName>
</protein>
<feature type="compositionally biased region" description="Polar residues" evidence="3">
    <location>
        <begin position="1078"/>
        <end position="1099"/>
    </location>
</feature>
<feature type="compositionally biased region" description="Basic and acidic residues" evidence="3">
    <location>
        <begin position="339"/>
        <end position="356"/>
    </location>
</feature>
<feature type="compositionally biased region" description="Polar residues" evidence="3">
    <location>
        <begin position="553"/>
        <end position="568"/>
    </location>
</feature>
<feature type="region of interest" description="Disordered" evidence="3">
    <location>
        <begin position="773"/>
        <end position="807"/>
    </location>
</feature>
<sequence>MLPGQHRGTSQQSISYATVKLHPLMGASAGLTRSRRTVFSDRPSSQIGMCSGPLRRSSTLEGRTQLICDTPSRARDGLLSRGRSPSTNSSVSRITRQNNFPNSLSDGALMKKSAGHTLGDSLQSTEAQPNASCELNQSAVSVCTGFREGTPIYRRPVTGSITLATVCSQPLYQRGRHHTSLPKFGTPSTRSVIPSRPDLTQDLKSRANTSPGVYFGEVHTSMTQQIDDHSKTAHHTAPFARRKTVNITEPGERKLTEAHTVTRKDSKRHHEERTRPKSHYETSTTVNLEKPSFTKHLLSLEKEPILIKSNGKTCEYPLNTWFVTSQMNSFDEPPPSTENIRHSSSFDRNPSDKFWPEETAPVRPRSYYLPDSKTRPNGIVKSNSCGFPGVIHEDDLITAVPQNSKPETSRYTRDTVHKETCAKRRAPLALEEIMNNSSGDTESSVSESRTSSFQTKKPQAPAKQDKLKVYDLRRTTPRQLKQQQNRNTGTDSQKGTPTNVVEKSPIALSKFEKQASIEQLGLNKNPGEFASNLIRNASCRIRSTWSKLKRSNSGHSTAEKPSSPTVTSPGPRRSSDPSAVVLERASFKTDDEIPNPSEIVTPKTTAPCTDVNETRKPVTKSDMYFNNKDNQIAKEASPLPPGCSQWSTRLGPPPPPPVSPTRSAPAPRVLPIFQGLYHPVASGKTEQPSTPPANYDITHEWKSPPLGSAFCSLPVGDSDNLNLLTDDCVDVGELGRINYRTGSFMGRYPHPRGQQASQVLSAQLFLHRNLTQTTPSRLSPSRPLFLSPYQASSSGNTTRSAPSPSLCSMTSASIPVVPNASILQATTYLNSTLPDSGRMHAVVASSPKADSNALSFQELDPVLDRLLSDVSSIENYRSALRYQAEQASLTSTPTRSTSLKPSQVFLSSSERVPNGHQPYPTSVGIRPISSGSSDPGSMARRSSSSTLAPSHETLDEQLRQQITDLIHLEFAYQHPQLTTPRIEIKDTPEVLITTPNQPRLSEPSVDIEDDRKSDIIRRISRYHPFRWSSGARTGTKEQRKYDSSIRPQTRIRIEKAPSNLVESGSVDRLTQAGKRQPIVSTEPTTNTTDESSPPTTQLDSGFWLDSEGAERMSLWQLNAHQLALLRKLALVQLTSLVEKYCGSRSLFNWRLLKSRSPGNAPEPAPKNVPNSNSQSVQGVRVPEQSMEPVDTGRPAQVTTTTTTTINSTSVHKLPVKRAANTTGLERRTNYTGPVFGQSLESWQHRIGYPLPPAILNMMEHIESVGATAHGIFRRPGRKDRIQGLREEIEKNLYWNDFGEWQPYDVADLLKQFFRELPECLLTDKLSLLLVSVYGSVPANTQMDLLRWILLGMPDENRTVLQKLLYILHSLVRHAHITQMGASNLAVCFAPSLFRFASSSSPPSTSAGLSPRRLRRTKSGPDPKDLADQRTAQHSLSAMITHAPTLFEISTEILRRVHLLPSHLEPRDLDLIIPGSDWPTWIQTELGRLSRECASPKPKGWTALSREAWKSYQSGSGAGESLDGLEIYFRKPTELASVQNDPQLRTWRCSLVIPESNPKKILDHYWGRRTSWDPDIQQVQVVEQISDCVDICRFVHTVTFPLPVTQFHVLRGRQSSLVDGCCAIICESVSSAGVDNVFTTGTAIGHIYEDHVYVRPQPETNGCRVYLLSRVDLKGHTPDWYTKHWGHTLVRRLINLRRSFDPAQQR</sequence>
<feature type="domain" description="Rho-GAP" evidence="4">
    <location>
        <begin position="1237"/>
        <end position="1446"/>
    </location>
</feature>
<feature type="domain" description="START" evidence="5">
    <location>
        <begin position="1506"/>
        <end position="1694"/>
    </location>
</feature>
<dbReference type="InterPro" id="IPR002913">
    <property type="entry name" value="START_lipid-bd_dom"/>
</dbReference>
<dbReference type="InterPro" id="IPR008936">
    <property type="entry name" value="Rho_GTPase_activation_prot"/>
</dbReference>
<dbReference type="OrthoDB" id="10003330at2759"/>
<dbReference type="EMBL" id="NIRI02000056">
    <property type="protein sequence ID" value="KAG5446356.1"/>
    <property type="molecule type" value="Genomic_DNA"/>
</dbReference>
<dbReference type="SMART" id="SM00324">
    <property type="entry name" value="RhoGAP"/>
    <property type="match status" value="1"/>
</dbReference>
<feature type="region of interest" description="Disordered" evidence="3">
    <location>
        <begin position="905"/>
        <end position="951"/>
    </location>
</feature>
<dbReference type="InterPro" id="IPR000198">
    <property type="entry name" value="RhoGAP_dom"/>
</dbReference>
<feature type="compositionally biased region" description="Basic and acidic residues" evidence="3">
    <location>
        <begin position="250"/>
        <end position="280"/>
    </location>
</feature>
<feature type="compositionally biased region" description="Low complexity" evidence="3">
    <location>
        <begin position="437"/>
        <end position="452"/>
    </location>
</feature>
<gene>
    <name evidence="6" type="ORF">CSKR_203451</name>
</gene>
<feature type="region of interest" description="Disordered" evidence="3">
    <location>
        <begin position="1062"/>
        <end position="1101"/>
    </location>
</feature>
<feature type="compositionally biased region" description="Polar residues" evidence="3">
    <location>
        <begin position="477"/>
        <end position="500"/>
    </location>
</feature>
<dbReference type="Pfam" id="PF00620">
    <property type="entry name" value="RhoGAP"/>
    <property type="match status" value="1"/>
</dbReference>
<dbReference type="GO" id="GO:0035023">
    <property type="term" value="P:regulation of Rho protein signal transduction"/>
    <property type="evidence" value="ECO:0007669"/>
    <property type="project" value="TreeGrafter"/>
</dbReference>
<accession>A0A8T1MBZ0</accession>
<proteinExistence type="predicted"/>
<evidence type="ECO:0000313" key="7">
    <source>
        <dbReference type="Proteomes" id="UP000286415"/>
    </source>
</evidence>
<dbReference type="GO" id="GO:0008289">
    <property type="term" value="F:lipid binding"/>
    <property type="evidence" value="ECO:0007669"/>
    <property type="project" value="InterPro"/>
</dbReference>
<feature type="compositionally biased region" description="Polar residues" evidence="3">
    <location>
        <begin position="929"/>
        <end position="948"/>
    </location>
</feature>
<feature type="region of interest" description="Disordered" evidence="3">
    <location>
        <begin position="1157"/>
        <end position="1197"/>
    </location>
</feature>
<feature type="compositionally biased region" description="Low complexity" evidence="3">
    <location>
        <begin position="773"/>
        <end position="788"/>
    </location>
</feature>
<dbReference type="Gene3D" id="1.10.555.10">
    <property type="entry name" value="Rho GTPase activation protein"/>
    <property type="match status" value="1"/>
</dbReference>
<dbReference type="SUPFAM" id="SSF55961">
    <property type="entry name" value="Bet v1-like"/>
    <property type="match status" value="1"/>
</dbReference>
<feature type="region of interest" description="Disordered" evidence="3">
    <location>
        <begin position="399"/>
        <end position="500"/>
    </location>
</feature>
<dbReference type="PROSITE" id="PS50848">
    <property type="entry name" value="START"/>
    <property type="match status" value="1"/>
</dbReference>
<evidence type="ECO:0000256" key="2">
    <source>
        <dbReference type="ARBA" id="ARBA00022553"/>
    </source>
</evidence>
<organism evidence="6 7">
    <name type="scientific">Clonorchis sinensis</name>
    <name type="common">Chinese liver fluke</name>
    <dbReference type="NCBI Taxonomy" id="79923"/>
    <lineage>
        <taxon>Eukaryota</taxon>
        <taxon>Metazoa</taxon>
        <taxon>Spiralia</taxon>
        <taxon>Lophotrochozoa</taxon>
        <taxon>Platyhelminthes</taxon>
        <taxon>Trematoda</taxon>
        <taxon>Digenea</taxon>
        <taxon>Opisthorchiida</taxon>
        <taxon>Opisthorchiata</taxon>
        <taxon>Opisthorchiidae</taxon>
        <taxon>Clonorchis</taxon>
    </lineage>
</organism>
<keyword evidence="7" id="KW-1185">Reference proteome</keyword>
<dbReference type="PANTHER" id="PTHR12659:SF7">
    <property type="entry name" value="CROSSVEINLESS C, ISOFORM C"/>
    <property type="match status" value="1"/>
</dbReference>
<dbReference type="SUPFAM" id="SSF48350">
    <property type="entry name" value="GTPase activation domain, GAP"/>
    <property type="match status" value="1"/>
</dbReference>
<feature type="region of interest" description="Disordered" evidence="3">
    <location>
        <begin position="546"/>
        <end position="613"/>
    </location>
</feature>
<dbReference type="PANTHER" id="PTHR12659">
    <property type="entry name" value="RHO-TYPE GTPASE ACTIVATING PROTEIN"/>
    <property type="match status" value="1"/>
</dbReference>
<feature type="compositionally biased region" description="Basic and acidic residues" evidence="3">
    <location>
        <begin position="463"/>
        <end position="474"/>
    </location>
</feature>
<feature type="compositionally biased region" description="Polar residues" evidence="3">
    <location>
        <begin position="1168"/>
        <end position="1177"/>
    </location>
</feature>
<reference evidence="6 7" key="2">
    <citation type="journal article" date="2021" name="Genomics">
        <title>High-quality reference genome for Clonorchis sinensis.</title>
        <authorList>
            <person name="Young N.D."/>
            <person name="Stroehlein A.J."/>
            <person name="Kinkar L."/>
            <person name="Wang T."/>
            <person name="Sohn W.M."/>
            <person name="Chang B.C.H."/>
            <person name="Kaur P."/>
            <person name="Weisz D."/>
            <person name="Dudchenko O."/>
            <person name="Aiden E.L."/>
            <person name="Korhonen P.K."/>
            <person name="Gasser R.B."/>
        </authorList>
    </citation>
    <scope>NUCLEOTIDE SEQUENCE [LARGE SCALE GENOMIC DNA]</scope>
    <source>
        <strain evidence="6">Cs-k2</strain>
    </source>
</reference>
<dbReference type="Pfam" id="PF01852">
    <property type="entry name" value="START"/>
    <property type="match status" value="1"/>
</dbReference>
<feature type="region of interest" description="Disordered" evidence="3">
    <location>
        <begin position="37"/>
        <end position="56"/>
    </location>
</feature>
<comment type="caution">
    <text evidence="6">The sequence shown here is derived from an EMBL/GenBank/DDBJ whole genome shotgun (WGS) entry which is preliminary data.</text>
</comment>
<feature type="compositionally biased region" description="Low complexity" evidence="3">
    <location>
        <begin position="1397"/>
        <end position="1410"/>
    </location>
</feature>
<feature type="compositionally biased region" description="Basic and acidic residues" evidence="3">
    <location>
        <begin position="407"/>
        <end position="422"/>
    </location>
</feature>
<feature type="compositionally biased region" description="Basic and acidic residues" evidence="3">
    <location>
        <begin position="1418"/>
        <end position="1427"/>
    </location>
</feature>
<evidence type="ECO:0000259" key="5">
    <source>
        <dbReference type="PROSITE" id="PS50848"/>
    </source>
</evidence>
<feature type="region of interest" description="Disordered" evidence="3">
    <location>
        <begin position="329"/>
        <end position="358"/>
    </location>
</feature>
<dbReference type="InterPro" id="IPR023393">
    <property type="entry name" value="START-like_dom_sf"/>
</dbReference>
<dbReference type="Proteomes" id="UP000286415">
    <property type="component" value="Unassembled WGS sequence"/>
</dbReference>
<reference evidence="6 7" key="1">
    <citation type="journal article" date="2018" name="Biotechnol. Adv.">
        <title>Improved genomic resources and new bioinformatic workflow for the carcinogenic parasite Clonorchis sinensis: Biotechnological implications.</title>
        <authorList>
            <person name="Wang D."/>
            <person name="Korhonen P.K."/>
            <person name="Gasser R.B."/>
            <person name="Young N.D."/>
        </authorList>
    </citation>
    <scope>NUCLEOTIDE SEQUENCE [LARGE SCALE GENOMIC DNA]</scope>
    <source>
        <strain evidence="6">Cs-k2</strain>
    </source>
</reference>
<name>A0A8T1MBZ0_CLOSI</name>
<feature type="region of interest" description="Disordered" evidence="3">
    <location>
        <begin position="1397"/>
        <end position="1431"/>
    </location>
</feature>
<dbReference type="GO" id="GO:0007165">
    <property type="term" value="P:signal transduction"/>
    <property type="evidence" value="ECO:0007669"/>
    <property type="project" value="InterPro"/>
</dbReference>